<evidence type="ECO:0000259" key="2">
    <source>
        <dbReference type="Pfam" id="PF20469"/>
    </source>
</evidence>
<dbReference type="InterPro" id="IPR051396">
    <property type="entry name" value="Bact_Antivir_Def_Nuclease"/>
</dbReference>
<gene>
    <name evidence="3" type="primary">recF</name>
    <name evidence="3" type="ORF">MELA_02695</name>
</gene>
<sequence>MKIARTIIENFRGHKRTELEFADHHVLVGENGSGKTAVLEAINYATSSYYLSSRLDEQDFNNADAEAIKITVEFDKPFAVKCPDGYTHQNLLSKSVQLYAKRRDKAAPGKTFSDPFVVSHICIPITFQKKSDIAELVLPDGVTMNDLPTSVVETQEGFAVQRKTGKVMNLRRDTLSLTNDLAGFPNVFYFDRQRERETKTGFNSLLSKIAKDLNWRYRKGWSQKDATEKWGTYYDTVISIVEDPKKSKILSPLKKQLGEFLGKDFDSLEISLLNIEKPFAKGFLSFRDGSNQVDLEGAGSGISMIVALMLLEQVSERAGDDLILLIDEPELHLHPQLQLKLADHLCGTTAQTIVTTHSPLFVDLGDWKSISRMTWTDHYPKKEKLAENLGPKTIAEHLNDIPEFRYHQTAFTSNDSEIFFARKVLLVEGPVEKYGLPKLANALGQHFEQLSIISCDGKDTICHYATICHAFAIPAFVLFDLDGKSETETENARVLAASAGFPVQSFETSFEDLLGVNSDTKHKATKALKRIDEMQTKNAIPNEIQTVIAAIAQWSGGKQP</sequence>
<dbReference type="PANTHER" id="PTHR43581">
    <property type="entry name" value="ATP/GTP PHOSPHATASE"/>
    <property type="match status" value="1"/>
</dbReference>
<dbReference type="AlphaFoldDB" id="A0A564ZLT9"/>
<evidence type="ECO:0000313" key="4">
    <source>
        <dbReference type="Proteomes" id="UP000334340"/>
    </source>
</evidence>
<accession>A0A564ZLT9</accession>
<dbReference type="Gene3D" id="3.40.50.300">
    <property type="entry name" value="P-loop containing nucleotide triphosphate hydrolases"/>
    <property type="match status" value="1"/>
</dbReference>
<dbReference type="Pfam" id="PF20469">
    <property type="entry name" value="OLD-like_TOPRIM"/>
    <property type="match status" value="1"/>
</dbReference>
<proteinExistence type="predicted"/>
<keyword evidence="4" id="KW-1185">Reference proteome</keyword>
<dbReference type="SUPFAM" id="SSF52540">
    <property type="entry name" value="P-loop containing nucleoside triphosphate hydrolases"/>
    <property type="match status" value="1"/>
</dbReference>
<dbReference type="Pfam" id="PF13175">
    <property type="entry name" value="AAA_15"/>
    <property type="match status" value="1"/>
</dbReference>
<dbReference type="CDD" id="cd01026">
    <property type="entry name" value="TOPRIM_OLD"/>
    <property type="match status" value="1"/>
</dbReference>
<dbReference type="EMBL" id="CABIKM010000048">
    <property type="protein sequence ID" value="VUZ86294.1"/>
    <property type="molecule type" value="Genomic_DNA"/>
</dbReference>
<feature type="domain" description="Endonuclease GajA/Old nuclease/RecF-like AAA" evidence="1">
    <location>
        <begin position="1"/>
        <end position="362"/>
    </location>
</feature>
<name>A0A564ZLT9_9BACT</name>
<dbReference type="InterPro" id="IPR034139">
    <property type="entry name" value="TOPRIM_OLD"/>
</dbReference>
<dbReference type="InterPro" id="IPR027417">
    <property type="entry name" value="P-loop_NTPase"/>
</dbReference>
<organism evidence="3 4">
    <name type="scientific">Candidatus Methylomirabilis lanthanidiphila</name>
    <dbReference type="NCBI Taxonomy" id="2211376"/>
    <lineage>
        <taxon>Bacteria</taxon>
        <taxon>Candidatus Methylomirabilota</taxon>
        <taxon>Candidatus Methylomirabilia</taxon>
        <taxon>Candidatus Methylomirabilales</taxon>
        <taxon>Candidatus Methylomirabilaceae</taxon>
        <taxon>Candidatus Methylomirabilis</taxon>
    </lineage>
</organism>
<feature type="domain" description="OLD protein-like TOPRIM" evidence="2">
    <location>
        <begin position="419"/>
        <end position="482"/>
    </location>
</feature>
<dbReference type="InterPro" id="IPR041685">
    <property type="entry name" value="AAA_GajA/Old/RecF-like"/>
</dbReference>
<evidence type="ECO:0000259" key="1">
    <source>
        <dbReference type="Pfam" id="PF13175"/>
    </source>
</evidence>
<evidence type="ECO:0000313" key="3">
    <source>
        <dbReference type="EMBL" id="VUZ86294.1"/>
    </source>
</evidence>
<dbReference type="PANTHER" id="PTHR43581:SF4">
    <property type="entry name" value="ATP_GTP PHOSPHATASE"/>
    <property type="match status" value="1"/>
</dbReference>
<reference evidence="3 4" key="1">
    <citation type="submission" date="2019-07" db="EMBL/GenBank/DDBJ databases">
        <authorList>
            <person name="Cremers G."/>
        </authorList>
    </citation>
    <scope>NUCLEOTIDE SEQUENCE [LARGE SCALE GENOMIC DNA]</scope>
</reference>
<dbReference type="Proteomes" id="UP000334340">
    <property type="component" value="Unassembled WGS sequence"/>
</dbReference>
<protein>
    <submittedName>
        <fullName evidence="3">DNA replication and repair protein RecF</fullName>
    </submittedName>
</protein>